<dbReference type="Proteomes" id="UP000544090">
    <property type="component" value="Unassembled WGS sequence"/>
</dbReference>
<organism evidence="6 7">
    <name type="scientific">Arthrobacter mobilis</name>
    <dbReference type="NCBI Taxonomy" id="2724944"/>
    <lineage>
        <taxon>Bacteria</taxon>
        <taxon>Bacillati</taxon>
        <taxon>Actinomycetota</taxon>
        <taxon>Actinomycetes</taxon>
        <taxon>Micrococcales</taxon>
        <taxon>Micrococcaceae</taxon>
        <taxon>Arthrobacter</taxon>
    </lineage>
</organism>
<dbReference type="SUPFAM" id="SSF55729">
    <property type="entry name" value="Acyl-CoA N-acyltransferases (Nat)"/>
    <property type="match status" value="1"/>
</dbReference>
<evidence type="ECO:0000313" key="6">
    <source>
        <dbReference type="EMBL" id="NKX54984.1"/>
    </source>
</evidence>
<evidence type="ECO:0000256" key="2">
    <source>
        <dbReference type="ARBA" id="ARBA00005102"/>
    </source>
</evidence>
<dbReference type="GO" id="GO:0019290">
    <property type="term" value="P:siderophore biosynthetic process"/>
    <property type="evidence" value="ECO:0007669"/>
    <property type="project" value="InterPro"/>
</dbReference>
<dbReference type="AlphaFoldDB" id="A0A7X6K613"/>
<dbReference type="InterPro" id="IPR016181">
    <property type="entry name" value="Acyl_CoA_acyltransferase"/>
</dbReference>
<dbReference type="PANTHER" id="PTHR31438:SF1">
    <property type="entry name" value="LYSINE N-ACYLTRANSFERASE C17G9.06C-RELATED"/>
    <property type="match status" value="1"/>
</dbReference>
<dbReference type="SMART" id="SM01006">
    <property type="entry name" value="AlcB"/>
    <property type="match status" value="1"/>
</dbReference>
<evidence type="ECO:0000256" key="4">
    <source>
        <dbReference type="ARBA" id="ARBA00031122"/>
    </source>
</evidence>
<protein>
    <recommendedName>
        <fullName evidence="3">Lysine N-acyltransferase MbtK</fullName>
    </recommendedName>
    <alternativeName>
        <fullName evidence="4">Mycobactin synthase protein K</fullName>
    </alternativeName>
</protein>
<evidence type="ECO:0000256" key="3">
    <source>
        <dbReference type="ARBA" id="ARBA00020586"/>
    </source>
</evidence>
<dbReference type="Pfam" id="PF13523">
    <property type="entry name" value="Acetyltransf_8"/>
    <property type="match status" value="1"/>
</dbReference>
<dbReference type="EMBL" id="JAAZSQ010000008">
    <property type="protein sequence ID" value="NKX54984.1"/>
    <property type="molecule type" value="Genomic_DNA"/>
</dbReference>
<dbReference type="PANTHER" id="PTHR31438">
    <property type="entry name" value="LYSINE N-ACYLTRANSFERASE C17G9.06C-RELATED"/>
    <property type="match status" value="1"/>
</dbReference>
<dbReference type="UniPathway" id="UPA00011"/>
<feature type="domain" description="Acyltransferase MbtK/IucB-like conserved" evidence="5">
    <location>
        <begin position="6"/>
        <end position="53"/>
    </location>
</feature>
<keyword evidence="7" id="KW-1185">Reference proteome</keyword>
<evidence type="ECO:0000313" key="7">
    <source>
        <dbReference type="Proteomes" id="UP000544090"/>
    </source>
</evidence>
<comment type="pathway">
    <text evidence="2">Siderophore biosynthesis; mycobactin biosynthesis.</text>
</comment>
<dbReference type="InterPro" id="IPR019432">
    <property type="entry name" value="Acyltransferase_MbtK/IucB-like"/>
</dbReference>
<sequence>MRFGFRPVDPDADAALLHSWVILDYARFWGMQSATVGQVASEYAQLQASGHHRAYLGLEGGTPAFLMERYDPARSPLHGLYDGQPGDAGMHLLVSPPRLPRRGFTTAVMTAVMDELFADPAVARVVVEPDAANHKIHALNARVGFRKQALVRLPDKVAWLSLCTRRQYTDALRQLKPGRAAILEGNAP</sequence>
<accession>A0A7X6K613</accession>
<evidence type="ECO:0000259" key="5">
    <source>
        <dbReference type="SMART" id="SM01006"/>
    </source>
</evidence>
<gene>
    <name evidence="6" type="ORF">HGG74_10605</name>
</gene>
<reference evidence="6 7" key="1">
    <citation type="submission" date="2020-04" db="EMBL/GenBank/DDBJ databases">
        <title>Arthrobacter sp. nov.</title>
        <authorList>
            <person name="Liu S."/>
        </authorList>
    </citation>
    <scope>NUCLEOTIDE SEQUENCE [LARGE SCALE GENOMIC DNA]</scope>
    <source>
        <strain evidence="6 7">E918</strain>
    </source>
</reference>
<evidence type="ECO:0000256" key="1">
    <source>
        <dbReference type="ARBA" id="ARBA00003818"/>
    </source>
</evidence>
<comment type="caution">
    <text evidence="6">The sequence shown here is derived from an EMBL/GenBank/DDBJ whole genome shotgun (WGS) entry which is preliminary data.</text>
</comment>
<keyword evidence="6" id="KW-0808">Transferase</keyword>
<proteinExistence type="predicted"/>
<name>A0A7X6K613_9MICC</name>
<dbReference type="Gene3D" id="3.40.630.30">
    <property type="match status" value="1"/>
</dbReference>
<dbReference type="GO" id="GO:0016410">
    <property type="term" value="F:N-acyltransferase activity"/>
    <property type="evidence" value="ECO:0007669"/>
    <property type="project" value="TreeGrafter"/>
</dbReference>
<dbReference type="RefSeq" id="WP_168486321.1">
    <property type="nucleotide sequence ID" value="NZ_JAAZSQ010000008.1"/>
</dbReference>
<comment type="function">
    <text evidence="1">Acyltransferase required for the direct transfer of medium- to long-chain fatty acyl moieties from a carrier protein (MbtL) on to the epsilon-amino group of lysine residue in the mycobactin core.</text>
</comment>